<dbReference type="InterPro" id="IPR025404">
    <property type="entry name" value="DUF4130"/>
</dbReference>
<evidence type="ECO:0000259" key="1">
    <source>
        <dbReference type="Pfam" id="PF13566"/>
    </source>
</evidence>
<sequence length="253" mass="30232">MIVFRYDKTFEGLLTAVFDAYNRNTFPVKLLSSDEIEPLFVDACHTVITDPEKSGRVWKGLEKRMMPVTRNMLSYVWLSEINGSDETIFRYIRKVFDSKTSIEMNFADEDVLQVRNTAQKVNREKHRVIEFVRFQKTADGIFFAPIAPEHNVLPLTLEHFTDRFADQQWIIYDTKRDYGYFYNLKETTEITLDSNTLILEGKVNEELLDPNEQLFQRMWKSYFRSMAIKERINPALHRRNLPRRFWKYLTEKQ</sequence>
<dbReference type="EMBL" id="VSSQ01000312">
    <property type="protein sequence ID" value="MPL90768.1"/>
    <property type="molecule type" value="Genomic_DNA"/>
</dbReference>
<proteinExistence type="predicted"/>
<organism evidence="2">
    <name type="scientific">bioreactor metagenome</name>
    <dbReference type="NCBI Taxonomy" id="1076179"/>
    <lineage>
        <taxon>unclassified sequences</taxon>
        <taxon>metagenomes</taxon>
        <taxon>ecological metagenomes</taxon>
    </lineage>
</organism>
<dbReference type="NCBIfam" id="TIGR03915">
    <property type="entry name" value="SAM_7_link_chp"/>
    <property type="match status" value="1"/>
</dbReference>
<protein>
    <recommendedName>
        <fullName evidence="1">DUF4130 domain-containing protein</fullName>
    </recommendedName>
</protein>
<dbReference type="Pfam" id="PF13566">
    <property type="entry name" value="DUF4130"/>
    <property type="match status" value="1"/>
</dbReference>
<dbReference type="AlphaFoldDB" id="A0A644VHF6"/>
<gene>
    <name evidence="2" type="ORF">SDC9_36824</name>
</gene>
<evidence type="ECO:0000313" key="2">
    <source>
        <dbReference type="EMBL" id="MPL90768.1"/>
    </source>
</evidence>
<comment type="caution">
    <text evidence="2">The sequence shown here is derived from an EMBL/GenBank/DDBJ whole genome shotgun (WGS) entry which is preliminary data.</text>
</comment>
<accession>A0A644VHF6</accession>
<reference evidence="2" key="1">
    <citation type="submission" date="2019-08" db="EMBL/GenBank/DDBJ databases">
        <authorList>
            <person name="Kucharzyk K."/>
            <person name="Murdoch R.W."/>
            <person name="Higgins S."/>
            <person name="Loffler F."/>
        </authorList>
    </citation>
    <scope>NUCLEOTIDE SEQUENCE</scope>
</reference>
<feature type="domain" description="DUF4130" evidence="1">
    <location>
        <begin position="84"/>
        <end position="251"/>
    </location>
</feature>
<name>A0A644VHF6_9ZZZZ</name>
<dbReference type="InterPro" id="IPR023875">
    <property type="entry name" value="DNA_repair_put"/>
</dbReference>